<keyword evidence="12" id="KW-1185">Reference proteome</keyword>
<evidence type="ECO:0000256" key="9">
    <source>
        <dbReference type="RuleBase" id="RU003960"/>
    </source>
</evidence>
<dbReference type="Gene3D" id="3.30.950.10">
    <property type="entry name" value="Methyltransferase, Cobalt-precorrin-4 Transmethylase, Domain 2"/>
    <property type="match status" value="1"/>
</dbReference>
<evidence type="ECO:0000259" key="10">
    <source>
        <dbReference type="Pfam" id="PF00590"/>
    </source>
</evidence>
<dbReference type="InterPro" id="IPR000878">
    <property type="entry name" value="4pyrrol_Mease"/>
</dbReference>
<dbReference type="GO" id="GO:0019354">
    <property type="term" value="P:siroheme biosynthetic process"/>
    <property type="evidence" value="ECO:0007669"/>
    <property type="project" value="InterPro"/>
</dbReference>
<dbReference type="EC" id="2.1.1.107" evidence="2"/>
<dbReference type="InterPro" id="IPR035996">
    <property type="entry name" value="4pyrrol_Methylase_sf"/>
</dbReference>
<dbReference type="NCBIfam" id="NF004790">
    <property type="entry name" value="PRK06136.1"/>
    <property type="match status" value="1"/>
</dbReference>
<evidence type="ECO:0000256" key="5">
    <source>
        <dbReference type="ARBA" id="ARBA00022679"/>
    </source>
</evidence>
<dbReference type="SUPFAM" id="SSF69618">
    <property type="entry name" value="HemD-like"/>
    <property type="match status" value="1"/>
</dbReference>
<proteinExistence type="inferred from homology"/>
<dbReference type="GO" id="GO:0032259">
    <property type="term" value="P:methylation"/>
    <property type="evidence" value="ECO:0007669"/>
    <property type="project" value="UniProtKB-KW"/>
</dbReference>
<evidence type="ECO:0000313" key="12">
    <source>
        <dbReference type="Proteomes" id="UP000031014"/>
    </source>
</evidence>
<sequence length="486" mass="53467">MEKGRAFLVGAGPGDVQLITVKGMEAIKKAQVILYDRLANPKLLDYAPADCELIYCGKLPDRHVLRQEMINDLLVEKVLEGKIVVRLKGGDPGVFGRVGEEAAALAENGLSFDIVPGITSGISAPLYAGIPVTHREFGESFAVVTAHDKSENGQPKLDWKGLATGIDTIAFYMGISNLPYISKNLIKHGKPADTPVILIQWGTFSRQQTLEGTLSNIAAKAKEVNFTNPAITLVGDIVSLRKKLNWFEKKPLFGKQILLARTGTDESELAKELMEQGADVIEFPKWKKVTVPVDRAVISRISAYEEILFTSPESVREFLRILIAERIDIRRVKANFYGCSTKSVKSLNEKGFMAKLEGEMPLSGKLLVVGDSDITSEYPHAEKFITSKKMIDEQFTPIFKRVIEEASVNTIILPSSRAVKTIVEEGIIKEIIPQQLLKTARVVSMGVRTANASEKYGIIPDKVLEAPDKTSVINCLASKEPELSFV</sequence>
<dbReference type="InterPro" id="IPR006366">
    <property type="entry name" value="CobA/CysG_C"/>
</dbReference>
<evidence type="ECO:0000256" key="3">
    <source>
        <dbReference type="ARBA" id="ARBA00018323"/>
    </source>
</evidence>
<evidence type="ECO:0000256" key="2">
    <source>
        <dbReference type="ARBA" id="ARBA00012162"/>
    </source>
</evidence>
<keyword evidence="6" id="KW-0949">S-adenosyl-L-methionine</keyword>
<dbReference type="GO" id="GO:0004851">
    <property type="term" value="F:uroporphyrin-III C-methyltransferase activity"/>
    <property type="evidence" value="ECO:0007669"/>
    <property type="project" value="UniProtKB-EC"/>
</dbReference>
<dbReference type="RefSeq" id="WP_041965957.1">
    <property type="nucleotide sequence ID" value="NZ_BASE01000046.1"/>
</dbReference>
<keyword evidence="5 9" id="KW-0808">Transferase</keyword>
<dbReference type="PROSITE" id="PS00840">
    <property type="entry name" value="SUMT_2"/>
    <property type="match status" value="1"/>
</dbReference>
<dbReference type="InterPro" id="IPR036108">
    <property type="entry name" value="4pyrrol_syn_uPrphyn_synt_sf"/>
</dbReference>
<dbReference type="CDD" id="cd11642">
    <property type="entry name" value="SUMT"/>
    <property type="match status" value="1"/>
</dbReference>
<protein>
    <recommendedName>
        <fullName evidence="3">Uroporphyrinogen-III C-methyltransferase</fullName>
        <ecNumber evidence="2">2.1.1.107</ecNumber>
    </recommendedName>
    <alternativeName>
        <fullName evidence="8">Uroporphyrinogen III methylase</fullName>
    </alternativeName>
</protein>
<dbReference type="Proteomes" id="UP000031014">
    <property type="component" value="Unassembled WGS sequence"/>
</dbReference>
<organism evidence="11 12">
    <name type="scientific">Mesobacillus selenatarsenatis (strain DSM 18680 / JCM 14380 / FERM P-15431 / SF-1)</name>
    <dbReference type="NCBI Taxonomy" id="1321606"/>
    <lineage>
        <taxon>Bacteria</taxon>
        <taxon>Bacillati</taxon>
        <taxon>Bacillota</taxon>
        <taxon>Bacilli</taxon>
        <taxon>Bacillales</taxon>
        <taxon>Bacillaceae</taxon>
        <taxon>Mesobacillus</taxon>
    </lineage>
</organism>
<dbReference type="PANTHER" id="PTHR45790">
    <property type="entry name" value="SIROHEME SYNTHASE-RELATED"/>
    <property type="match status" value="1"/>
</dbReference>
<dbReference type="FunFam" id="3.30.950.10:FF:000001">
    <property type="entry name" value="Siroheme synthase"/>
    <property type="match status" value="1"/>
</dbReference>
<feature type="domain" description="Tetrapyrrole methylase" evidence="10">
    <location>
        <begin position="8"/>
        <end position="217"/>
    </location>
</feature>
<dbReference type="NCBIfam" id="TIGR01469">
    <property type="entry name" value="cobA_cysG_Cterm"/>
    <property type="match status" value="1"/>
</dbReference>
<dbReference type="STRING" id="1321606.SAMD00020551_2333"/>
<evidence type="ECO:0000256" key="8">
    <source>
        <dbReference type="ARBA" id="ARBA00079776"/>
    </source>
</evidence>
<comment type="caution">
    <text evidence="11">The sequence shown here is derived from an EMBL/GenBank/DDBJ whole genome shotgun (WGS) entry which is preliminary data.</text>
</comment>
<dbReference type="Gene3D" id="3.40.1010.10">
    <property type="entry name" value="Cobalt-precorrin-4 Transmethylase, Domain 1"/>
    <property type="match status" value="1"/>
</dbReference>
<comment type="similarity">
    <text evidence="1 9">Belongs to the precorrin methyltransferase family.</text>
</comment>
<evidence type="ECO:0000256" key="7">
    <source>
        <dbReference type="ARBA" id="ARBA00023244"/>
    </source>
</evidence>
<dbReference type="PANTHER" id="PTHR45790:SF3">
    <property type="entry name" value="S-ADENOSYL-L-METHIONINE-DEPENDENT UROPORPHYRINOGEN III METHYLTRANSFERASE, CHLOROPLASTIC"/>
    <property type="match status" value="1"/>
</dbReference>
<dbReference type="InterPro" id="IPR003043">
    <property type="entry name" value="Uropor_MeTrfase_CS"/>
</dbReference>
<keyword evidence="4 9" id="KW-0489">Methyltransferase</keyword>
<dbReference type="PROSITE" id="PS00839">
    <property type="entry name" value="SUMT_1"/>
    <property type="match status" value="1"/>
</dbReference>
<evidence type="ECO:0000256" key="6">
    <source>
        <dbReference type="ARBA" id="ARBA00022691"/>
    </source>
</evidence>
<dbReference type="OrthoDB" id="9815856at2"/>
<keyword evidence="7" id="KW-0627">Porphyrin biosynthesis</keyword>
<dbReference type="EMBL" id="BASE01000046">
    <property type="protein sequence ID" value="GAM14185.1"/>
    <property type="molecule type" value="Genomic_DNA"/>
</dbReference>
<evidence type="ECO:0000313" key="11">
    <source>
        <dbReference type="EMBL" id="GAM14185.1"/>
    </source>
</evidence>
<dbReference type="Gene3D" id="3.40.50.10090">
    <property type="match status" value="1"/>
</dbReference>
<dbReference type="InterPro" id="IPR014776">
    <property type="entry name" value="4pyrrole_Mease_sub2"/>
</dbReference>
<accession>A0A0A8X2G2</accession>
<evidence type="ECO:0000256" key="1">
    <source>
        <dbReference type="ARBA" id="ARBA00005879"/>
    </source>
</evidence>
<keyword evidence="11" id="KW-0456">Lyase</keyword>
<dbReference type="AlphaFoldDB" id="A0A0A8X2G2"/>
<gene>
    <name evidence="11" type="ORF">SAMD00020551_2333</name>
</gene>
<dbReference type="FunFam" id="3.40.1010.10:FF:000001">
    <property type="entry name" value="Siroheme synthase"/>
    <property type="match status" value="1"/>
</dbReference>
<dbReference type="InterPro" id="IPR050161">
    <property type="entry name" value="Siro_Cobalamin_biosynth"/>
</dbReference>
<dbReference type="GO" id="GO:0004852">
    <property type="term" value="F:uroporphyrinogen-III synthase activity"/>
    <property type="evidence" value="ECO:0007669"/>
    <property type="project" value="InterPro"/>
</dbReference>
<dbReference type="SUPFAM" id="SSF53790">
    <property type="entry name" value="Tetrapyrrole methylase"/>
    <property type="match status" value="1"/>
</dbReference>
<dbReference type="Pfam" id="PF00590">
    <property type="entry name" value="TP_methylase"/>
    <property type="match status" value="1"/>
</dbReference>
<dbReference type="InterPro" id="IPR014777">
    <property type="entry name" value="4pyrrole_Mease_sub1"/>
</dbReference>
<evidence type="ECO:0000256" key="4">
    <source>
        <dbReference type="ARBA" id="ARBA00022603"/>
    </source>
</evidence>
<reference evidence="11 12" key="1">
    <citation type="submission" date="2013-06" db="EMBL/GenBank/DDBJ databases">
        <title>Whole genome shotgun sequence of Bacillus selenatarsenatis SF-1.</title>
        <authorList>
            <person name="Kuroda M."/>
            <person name="Sei K."/>
            <person name="Yamashita M."/>
            <person name="Ike M."/>
        </authorList>
    </citation>
    <scope>NUCLEOTIDE SEQUENCE [LARGE SCALE GENOMIC DNA]</scope>
    <source>
        <strain evidence="11 12">SF-1</strain>
    </source>
</reference>
<name>A0A0A8X2G2_MESS1</name>